<evidence type="ECO:0000256" key="5">
    <source>
        <dbReference type="SAM" id="Phobius"/>
    </source>
</evidence>
<gene>
    <name evidence="6" type="ORF">PIB30_033680</name>
</gene>
<feature type="transmembrane region" description="Helical" evidence="5">
    <location>
        <begin position="53"/>
        <end position="72"/>
    </location>
</feature>
<organism evidence="6 7">
    <name type="scientific">Stylosanthes scabra</name>
    <dbReference type="NCBI Taxonomy" id="79078"/>
    <lineage>
        <taxon>Eukaryota</taxon>
        <taxon>Viridiplantae</taxon>
        <taxon>Streptophyta</taxon>
        <taxon>Embryophyta</taxon>
        <taxon>Tracheophyta</taxon>
        <taxon>Spermatophyta</taxon>
        <taxon>Magnoliopsida</taxon>
        <taxon>eudicotyledons</taxon>
        <taxon>Gunneridae</taxon>
        <taxon>Pentapetalae</taxon>
        <taxon>rosids</taxon>
        <taxon>fabids</taxon>
        <taxon>Fabales</taxon>
        <taxon>Fabaceae</taxon>
        <taxon>Papilionoideae</taxon>
        <taxon>50 kb inversion clade</taxon>
        <taxon>dalbergioids sensu lato</taxon>
        <taxon>Dalbergieae</taxon>
        <taxon>Pterocarpus clade</taxon>
        <taxon>Stylosanthes</taxon>
    </lineage>
</organism>
<keyword evidence="7" id="KW-1185">Reference proteome</keyword>
<sequence length="462" mass="52072">MDSSSDDEDDRHNLINQNSRKPSTPPSTSTTAAAFHVEALTSSSRRFHLRKRYIFLILAILSVILFCSIAEFRHGHVGSFSSDYLSGQMKESELRAINLLRDQQLGLLTAWNRTFQHNASNADPNRLEDLKSALFKQISLNREIQQVLLDPHRTGKTNEPEFDFRNPNLFGGVSYNRCRTVDQNLSQRKTIDWNPKDGKFLLAPCYLDDDHLKKLASLGLSMSKPEPVWEEDIRKPTPKTVKDVLDKFSRDDDVMAIGDVFFADLENQWVMQPGGPIAHNCKTLIEPSRLIVLTAQRFVQTFLGKNFVALHFRRHGFLKFCNLKKPSCFYPIPQAADCILRVVETADAPAVYLSTDAAESETGLLQSLVVLDGKPIPLVKRPARNSAEKWDALLYRSGIEGDSQVEAMLDKTICAMSTVFIGAPGSTFTEDILRLRKDWGSASLCDEYLCQGEEPNFIAENE</sequence>
<keyword evidence="3" id="KW-0119">Carbohydrate metabolism</keyword>
<keyword evidence="5" id="KW-1133">Transmembrane helix</keyword>
<evidence type="ECO:0000256" key="2">
    <source>
        <dbReference type="ARBA" id="ARBA00023253"/>
    </source>
</evidence>
<evidence type="ECO:0000256" key="3">
    <source>
        <dbReference type="ARBA" id="ARBA00023277"/>
    </source>
</evidence>
<evidence type="ECO:0008006" key="8">
    <source>
        <dbReference type="Google" id="ProtNLM"/>
    </source>
</evidence>
<dbReference type="Gene3D" id="3.40.50.11350">
    <property type="match status" value="1"/>
</dbReference>
<proteinExistence type="predicted"/>
<reference evidence="6 7" key="1">
    <citation type="journal article" date="2023" name="Plants (Basel)">
        <title>Bridging the Gap: Combining Genomics and Transcriptomics Approaches to Understand Stylosanthes scabra, an Orphan Legume from the Brazilian Caatinga.</title>
        <authorList>
            <person name="Ferreira-Neto J.R.C."/>
            <person name="da Silva M.D."/>
            <person name="Binneck E."/>
            <person name="de Melo N.F."/>
            <person name="da Silva R.H."/>
            <person name="de Melo A.L.T.M."/>
            <person name="Pandolfi V."/>
            <person name="Bustamante F.O."/>
            <person name="Brasileiro-Vidal A.C."/>
            <person name="Benko-Iseppon A.M."/>
        </authorList>
    </citation>
    <scope>NUCLEOTIDE SEQUENCE [LARGE SCALE GENOMIC DNA]</scope>
    <source>
        <tissue evidence="6">Leaves</tissue>
    </source>
</reference>
<evidence type="ECO:0000256" key="4">
    <source>
        <dbReference type="SAM" id="MobiDB-lite"/>
    </source>
</evidence>
<keyword evidence="5" id="KW-0472">Membrane</keyword>
<evidence type="ECO:0000313" key="6">
    <source>
        <dbReference type="EMBL" id="MED6170715.1"/>
    </source>
</evidence>
<dbReference type="PANTHER" id="PTHR13398:SF0">
    <property type="entry name" value="GDP-FUCOSE PROTEIN O-FUCOSYLTRANSFERASE 2"/>
    <property type="match status" value="1"/>
</dbReference>
<dbReference type="CDD" id="cd11296">
    <property type="entry name" value="O-FucT_like"/>
    <property type="match status" value="1"/>
</dbReference>
<dbReference type="PANTHER" id="PTHR13398">
    <property type="entry name" value="GDP-FUCOSE PROTEIN O-FUCOSYLTRANSFERASE 2"/>
    <property type="match status" value="1"/>
</dbReference>
<keyword evidence="1" id="KW-0808">Transferase</keyword>
<dbReference type="Proteomes" id="UP001341840">
    <property type="component" value="Unassembled WGS sequence"/>
</dbReference>
<comment type="caution">
    <text evidence="6">The sequence shown here is derived from an EMBL/GenBank/DDBJ whole genome shotgun (WGS) entry which is preliminary data.</text>
</comment>
<accession>A0ABU6VAK8</accession>
<keyword evidence="2" id="KW-0294">Fucose metabolism</keyword>
<keyword evidence="5" id="KW-0812">Transmembrane</keyword>
<dbReference type="InterPro" id="IPR045130">
    <property type="entry name" value="OFUT2-like"/>
</dbReference>
<dbReference type="EMBL" id="JASCZI010151188">
    <property type="protein sequence ID" value="MED6170715.1"/>
    <property type="molecule type" value="Genomic_DNA"/>
</dbReference>
<protein>
    <recommendedName>
        <fullName evidence="8">O-fucosyltransferase family protein</fullName>
    </recommendedName>
</protein>
<evidence type="ECO:0000256" key="1">
    <source>
        <dbReference type="ARBA" id="ARBA00022679"/>
    </source>
</evidence>
<evidence type="ECO:0000313" key="7">
    <source>
        <dbReference type="Proteomes" id="UP001341840"/>
    </source>
</evidence>
<name>A0ABU6VAK8_9FABA</name>
<feature type="region of interest" description="Disordered" evidence="4">
    <location>
        <begin position="1"/>
        <end position="29"/>
    </location>
</feature>